<evidence type="ECO:0000313" key="1">
    <source>
        <dbReference type="EnsemblPlants" id="ORUFI08G07230.1"/>
    </source>
</evidence>
<organism evidence="1 2">
    <name type="scientific">Oryza rufipogon</name>
    <name type="common">Brownbeard rice</name>
    <name type="synonym">Asian wild rice</name>
    <dbReference type="NCBI Taxonomy" id="4529"/>
    <lineage>
        <taxon>Eukaryota</taxon>
        <taxon>Viridiplantae</taxon>
        <taxon>Streptophyta</taxon>
        <taxon>Embryophyta</taxon>
        <taxon>Tracheophyta</taxon>
        <taxon>Spermatophyta</taxon>
        <taxon>Magnoliopsida</taxon>
        <taxon>Liliopsida</taxon>
        <taxon>Poales</taxon>
        <taxon>Poaceae</taxon>
        <taxon>BOP clade</taxon>
        <taxon>Oryzoideae</taxon>
        <taxon>Oryzeae</taxon>
        <taxon>Oryzinae</taxon>
        <taxon>Oryza</taxon>
    </lineage>
</organism>
<name>A0A0E0QFS0_ORYRU</name>
<accession>A0A0E0QFS0</accession>
<keyword evidence="2" id="KW-1185">Reference proteome</keyword>
<evidence type="ECO:0000313" key="2">
    <source>
        <dbReference type="Proteomes" id="UP000008022"/>
    </source>
</evidence>
<proteinExistence type="predicted"/>
<reference evidence="2" key="1">
    <citation type="submission" date="2013-06" db="EMBL/GenBank/DDBJ databases">
        <authorList>
            <person name="Zhao Q."/>
        </authorList>
    </citation>
    <scope>NUCLEOTIDE SEQUENCE</scope>
    <source>
        <strain evidence="2">cv. W1943</strain>
    </source>
</reference>
<dbReference type="HOGENOM" id="CLU_2726664_0_0_1"/>
<dbReference type="Gramene" id="ORUFI08G07230.1">
    <property type="protein sequence ID" value="ORUFI08G07230.1"/>
    <property type="gene ID" value="ORUFI08G07230"/>
</dbReference>
<sequence length="72" mass="8449">MFMNHYVFQFQLPKYIIRSLHPETKQVDSVATVVSQGIVSVIVLFQEQQRQFVVIHNCPSTIEDQQAEQRSR</sequence>
<dbReference type="AlphaFoldDB" id="A0A0E0QFS0"/>
<protein>
    <submittedName>
        <fullName evidence="1">Uncharacterized protein</fullName>
    </submittedName>
</protein>
<reference evidence="1" key="2">
    <citation type="submission" date="2015-06" db="UniProtKB">
        <authorList>
            <consortium name="EnsemblPlants"/>
        </authorList>
    </citation>
    <scope>IDENTIFICATION</scope>
</reference>
<dbReference type="Proteomes" id="UP000008022">
    <property type="component" value="Unassembled WGS sequence"/>
</dbReference>
<dbReference type="EnsemblPlants" id="ORUFI08G07230.1">
    <property type="protein sequence ID" value="ORUFI08G07230.1"/>
    <property type="gene ID" value="ORUFI08G07230"/>
</dbReference>